<organism evidence="3 4">
    <name type="scientific">Algoriphagus ornithinivorans</name>
    <dbReference type="NCBI Taxonomy" id="226506"/>
    <lineage>
        <taxon>Bacteria</taxon>
        <taxon>Pseudomonadati</taxon>
        <taxon>Bacteroidota</taxon>
        <taxon>Cytophagia</taxon>
        <taxon>Cytophagales</taxon>
        <taxon>Cyclobacteriaceae</taxon>
        <taxon>Algoriphagus</taxon>
    </lineage>
</organism>
<evidence type="ECO:0000313" key="4">
    <source>
        <dbReference type="Proteomes" id="UP000199564"/>
    </source>
</evidence>
<evidence type="ECO:0000313" key="3">
    <source>
        <dbReference type="EMBL" id="SFO50336.1"/>
    </source>
</evidence>
<evidence type="ECO:0000259" key="2">
    <source>
        <dbReference type="Pfam" id="PF04909"/>
    </source>
</evidence>
<comment type="similarity">
    <text evidence="1">Belongs to the metallo-dependent hydrolases superfamily.</text>
</comment>
<dbReference type="EMBL" id="FOVW01000007">
    <property type="protein sequence ID" value="SFO50336.1"/>
    <property type="molecule type" value="Genomic_DNA"/>
</dbReference>
<keyword evidence="4" id="KW-1185">Reference proteome</keyword>
<feature type="domain" description="Amidohydrolase-related" evidence="2">
    <location>
        <begin position="3"/>
        <end position="274"/>
    </location>
</feature>
<protein>
    <submittedName>
        <fullName evidence="3">L-fuconolactonase</fullName>
    </submittedName>
</protein>
<evidence type="ECO:0000256" key="1">
    <source>
        <dbReference type="ARBA" id="ARBA00038310"/>
    </source>
</evidence>
<dbReference type="RefSeq" id="WP_091654617.1">
    <property type="nucleotide sequence ID" value="NZ_FOVW01000007.1"/>
</dbReference>
<dbReference type="InterPro" id="IPR032466">
    <property type="entry name" value="Metal_Hydrolase"/>
</dbReference>
<dbReference type="PANTHER" id="PTHR43569">
    <property type="entry name" value="AMIDOHYDROLASE"/>
    <property type="match status" value="1"/>
</dbReference>
<dbReference type="GO" id="GO:0016787">
    <property type="term" value="F:hydrolase activity"/>
    <property type="evidence" value="ECO:0007669"/>
    <property type="project" value="InterPro"/>
</dbReference>
<sequence>MRIDSHQHFWEYKPKDYGWINDSMKRIRRNFSPGDLKPLLDEFHLDGCIAVQAVESYRETDYLLDLADQNPWILGVVGWADLTSGKLEEKLEEYNEHPKLKGFREVLQSKDPRYMLQENFIRGLQTLHSKGYTYDILVYPQYLKAVLELVKKCPNQSFVIDHLAKPFIQKGEWKEWQKHLAPIAERELIHCKISGMVTEADWKNWNKDQLYPYLEIALELFGPERLMFGSDWPVCLLAAEYEQVLGVVEEFTDTLSKNEKSWIMGNTAEKFYKLS</sequence>
<dbReference type="SUPFAM" id="SSF51556">
    <property type="entry name" value="Metallo-dependent hydrolases"/>
    <property type="match status" value="1"/>
</dbReference>
<dbReference type="AlphaFoldDB" id="A0A1I5HR13"/>
<gene>
    <name evidence="3" type="ORF">SAMN04488519_107194</name>
</gene>
<dbReference type="Pfam" id="PF04909">
    <property type="entry name" value="Amidohydro_2"/>
    <property type="match status" value="1"/>
</dbReference>
<reference evidence="4" key="1">
    <citation type="submission" date="2016-10" db="EMBL/GenBank/DDBJ databases">
        <authorList>
            <person name="Varghese N."/>
            <person name="Submissions S."/>
        </authorList>
    </citation>
    <scope>NUCLEOTIDE SEQUENCE [LARGE SCALE GENOMIC DNA]</scope>
    <source>
        <strain evidence="4">DSM 15282</strain>
    </source>
</reference>
<name>A0A1I5HR13_9BACT</name>
<proteinExistence type="inferred from homology"/>
<dbReference type="InterPro" id="IPR006680">
    <property type="entry name" value="Amidohydro-rel"/>
</dbReference>
<dbReference type="STRING" id="226506.SAMN04488519_107194"/>
<dbReference type="Gene3D" id="3.20.20.140">
    <property type="entry name" value="Metal-dependent hydrolases"/>
    <property type="match status" value="1"/>
</dbReference>
<dbReference type="InterPro" id="IPR052350">
    <property type="entry name" value="Metallo-dep_Lactonases"/>
</dbReference>
<accession>A0A1I5HR13</accession>
<dbReference type="PANTHER" id="PTHR43569:SF2">
    <property type="entry name" value="AMIDOHYDROLASE-RELATED DOMAIN-CONTAINING PROTEIN"/>
    <property type="match status" value="1"/>
</dbReference>
<dbReference type="Proteomes" id="UP000199564">
    <property type="component" value="Unassembled WGS sequence"/>
</dbReference>